<reference evidence="1 2" key="1">
    <citation type="journal article" date="2018" name="Sci. Rep.">
        <title>Genomic signatures of local adaptation to the degree of environmental predictability in rotifers.</title>
        <authorList>
            <person name="Franch-Gras L."/>
            <person name="Hahn C."/>
            <person name="Garcia-Roger E.M."/>
            <person name="Carmona M.J."/>
            <person name="Serra M."/>
            <person name="Gomez A."/>
        </authorList>
    </citation>
    <scope>NUCLEOTIDE SEQUENCE [LARGE SCALE GENOMIC DNA]</scope>
    <source>
        <strain evidence="1">HYR1</strain>
    </source>
</reference>
<accession>A0A3M7SBU5</accession>
<dbReference type="Proteomes" id="UP000276133">
    <property type="component" value="Unassembled WGS sequence"/>
</dbReference>
<name>A0A3M7SBU5_BRAPC</name>
<dbReference type="EMBL" id="REGN01001670">
    <property type="protein sequence ID" value="RNA33189.1"/>
    <property type="molecule type" value="Genomic_DNA"/>
</dbReference>
<evidence type="ECO:0000313" key="1">
    <source>
        <dbReference type="EMBL" id="RNA33189.1"/>
    </source>
</evidence>
<protein>
    <submittedName>
        <fullName evidence="1">Uncharacterized protein</fullName>
    </submittedName>
</protein>
<comment type="caution">
    <text evidence="1">The sequence shown here is derived from an EMBL/GenBank/DDBJ whole genome shotgun (WGS) entry which is preliminary data.</text>
</comment>
<sequence length="95" mass="11199">MKLDQTFSDYQVSRLSSILILKRFVFNSSLNSQVLDSDDFHTVSSLNRSYFLNLTHFGIWNNYLSFLLLSNRYILNSLQFRSIDLLKNVNFACEF</sequence>
<keyword evidence="2" id="KW-1185">Reference proteome</keyword>
<proteinExistence type="predicted"/>
<organism evidence="1 2">
    <name type="scientific">Brachionus plicatilis</name>
    <name type="common">Marine rotifer</name>
    <name type="synonym">Brachionus muelleri</name>
    <dbReference type="NCBI Taxonomy" id="10195"/>
    <lineage>
        <taxon>Eukaryota</taxon>
        <taxon>Metazoa</taxon>
        <taxon>Spiralia</taxon>
        <taxon>Gnathifera</taxon>
        <taxon>Rotifera</taxon>
        <taxon>Eurotatoria</taxon>
        <taxon>Monogononta</taxon>
        <taxon>Pseudotrocha</taxon>
        <taxon>Ploima</taxon>
        <taxon>Brachionidae</taxon>
        <taxon>Brachionus</taxon>
    </lineage>
</organism>
<dbReference type="AlphaFoldDB" id="A0A3M7SBU5"/>
<evidence type="ECO:0000313" key="2">
    <source>
        <dbReference type="Proteomes" id="UP000276133"/>
    </source>
</evidence>
<gene>
    <name evidence="1" type="ORF">BpHYR1_019977</name>
</gene>